<protein>
    <submittedName>
        <fullName evidence="1">Uncharacterized protein</fullName>
    </submittedName>
</protein>
<comment type="caution">
    <text evidence="1">The sequence shown here is derived from an EMBL/GenBank/DDBJ whole genome shotgun (WGS) entry which is preliminary data.</text>
</comment>
<evidence type="ECO:0000313" key="2">
    <source>
        <dbReference type="Proteomes" id="UP000831701"/>
    </source>
</evidence>
<accession>A0ACB8WB95</accession>
<gene>
    <name evidence="1" type="ORF">L3Q82_010168</name>
</gene>
<name>A0ACB8WB95_9TELE</name>
<sequence length="290" mass="33177">MNDSDLSSMPVEYDFERRFDERRALEWMQENWSKSFMFCGLYAALVFGGQHFMRERPKLNLRRPLALWSLSLAIFSIIGALRTGLYMLHVLTTSGFRQSVCDNSFYSAPVSKFWAYAFVLSKAPELGDTVFIVLRKQRLIFLHWYHHITVLLYSWYSYKDQVAGGGWFMTMNYVVHSLMYTYYAARAAGLRGGRPRVRGPAPLSSPSPRSCRWRWAWPCWAWCTTGCTRFAARPTWTTSCGARSCTSATWSCLPRSSTTATSKAPPGSKDPRQSSASVLHSARRIEVCQT</sequence>
<reference evidence="1" key="1">
    <citation type="submission" date="2022-04" db="EMBL/GenBank/DDBJ databases">
        <title>Jade perch genome.</title>
        <authorList>
            <person name="Chao B."/>
        </authorList>
    </citation>
    <scope>NUCLEOTIDE SEQUENCE</scope>
    <source>
        <strain evidence="1">CB-2022</strain>
    </source>
</reference>
<organism evidence="1 2">
    <name type="scientific">Scortum barcoo</name>
    <name type="common">barcoo grunter</name>
    <dbReference type="NCBI Taxonomy" id="214431"/>
    <lineage>
        <taxon>Eukaryota</taxon>
        <taxon>Metazoa</taxon>
        <taxon>Chordata</taxon>
        <taxon>Craniata</taxon>
        <taxon>Vertebrata</taxon>
        <taxon>Euteleostomi</taxon>
        <taxon>Actinopterygii</taxon>
        <taxon>Neopterygii</taxon>
        <taxon>Teleostei</taxon>
        <taxon>Neoteleostei</taxon>
        <taxon>Acanthomorphata</taxon>
        <taxon>Eupercaria</taxon>
        <taxon>Centrarchiformes</taxon>
        <taxon>Terapontoidei</taxon>
        <taxon>Terapontidae</taxon>
        <taxon>Scortum</taxon>
    </lineage>
</organism>
<dbReference type="Proteomes" id="UP000831701">
    <property type="component" value="Chromosome 12"/>
</dbReference>
<proteinExistence type="predicted"/>
<keyword evidence="2" id="KW-1185">Reference proteome</keyword>
<dbReference type="EMBL" id="CM041542">
    <property type="protein sequence ID" value="KAI3365059.1"/>
    <property type="molecule type" value="Genomic_DNA"/>
</dbReference>
<evidence type="ECO:0000313" key="1">
    <source>
        <dbReference type="EMBL" id="KAI3365059.1"/>
    </source>
</evidence>